<dbReference type="InterPro" id="IPR013783">
    <property type="entry name" value="Ig-like_fold"/>
</dbReference>
<dbReference type="OrthoDB" id="6019866at2759"/>
<dbReference type="AlphaFoldDB" id="A0A183D0G6"/>
<reference evidence="6 7" key="2">
    <citation type="submission" date="2018-11" db="EMBL/GenBank/DDBJ databases">
        <authorList>
            <consortium name="Pathogen Informatics"/>
        </authorList>
    </citation>
    <scope>NUCLEOTIDE SEQUENCE [LARGE SCALE GENOMIC DNA]</scope>
</reference>
<evidence type="ECO:0000256" key="1">
    <source>
        <dbReference type="ARBA" id="ARBA00022737"/>
    </source>
</evidence>
<dbReference type="InterPro" id="IPR013098">
    <property type="entry name" value="Ig_I-set"/>
</dbReference>
<dbReference type="Pfam" id="PF07679">
    <property type="entry name" value="I-set"/>
    <property type="match status" value="2"/>
</dbReference>
<dbReference type="PANTHER" id="PTHR14340">
    <property type="entry name" value="MICROFIBRIL-ASSOCIATED GLYCOPROTEIN 3"/>
    <property type="match status" value="1"/>
</dbReference>
<dbReference type="Gene3D" id="2.60.40.10">
    <property type="entry name" value="Immunoglobulins"/>
    <property type="match status" value="3"/>
</dbReference>
<accession>A0A183D0G6</accession>
<dbReference type="SMART" id="SM00409">
    <property type="entry name" value="IG"/>
    <property type="match status" value="2"/>
</dbReference>
<dbReference type="SMART" id="SM00060">
    <property type="entry name" value="FN3"/>
    <property type="match status" value="1"/>
</dbReference>
<evidence type="ECO:0000313" key="8">
    <source>
        <dbReference type="WBParaSite" id="GPUH_0000221201-mRNA-1"/>
    </source>
</evidence>
<keyword evidence="7" id="KW-1185">Reference proteome</keyword>
<organism evidence="8">
    <name type="scientific">Gongylonema pulchrum</name>
    <dbReference type="NCBI Taxonomy" id="637853"/>
    <lineage>
        <taxon>Eukaryota</taxon>
        <taxon>Metazoa</taxon>
        <taxon>Ecdysozoa</taxon>
        <taxon>Nematoda</taxon>
        <taxon>Chromadorea</taxon>
        <taxon>Rhabditida</taxon>
        <taxon>Spirurina</taxon>
        <taxon>Spiruromorpha</taxon>
        <taxon>Spiruroidea</taxon>
        <taxon>Gongylonematidae</taxon>
        <taxon>Gongylonema</taxon>
    </lineage>
</organism>
<dbReference type="PROSITE" id="PS50835">
    <property type="entry name" value="IG_LIKE"/>
    <property type="match status" value="2"/>
</dbReference>
<dbReference type="EMBL" id="UYRT01003170">
    <property type="protein sequence ID" value="VDK32820.1"/>
    <property type="molecule type" value="Genomic_DNA"/>
</dbReference>
<dbReference type="WBParaSite" id="GPUH_0000221201-mRNA-1">
    <property type="protein sequence ID" value="GPUH_0000221201-mRNA-1"/>
    <property type="gene ID" value="GPUH_0000221201"/>
</dbReference>
<evidence type="ECO:0000256" key="3">
    <source>
        <dbReference type="SAM" id="MobiDB-lite"/>
    </source>
</evidence>
<dbReference type="InterPro" id="IPR003599">
    <property type="entry name" value="Ig_sub"/>
</dbReference>
<keyword evidence="2" id="KW-0393">Immunoglobulin domain</keyword>
<dbReference type="SUPFAM" id="SSF49265">
    <property type="entry name" value="Fibronectin type III"/>
    <property type="match status" value="1"/>
</dbReference>
<evidence type="ECO:0000256" key="2">
    <source>
        <dbReference type="ARBA" id="ARBA00023319"/>
    </source>
</evidence>
<feature type="domain" description="Fibronectin type-III" evidence="5">
    <location>
        <begin position="109"/>
        <end position="202"/>
    </location>
</feature>
<dbReference type="Pfam" id="PF00041">
    <property type="entry name" value="fn3"/>
    <property type="match status" value="1"/>
</dbReference>
<dbReference type="Proteomes" id="UP000271098">
    <property type="component" value="Unassembled WGS sequence"/>
</dbReference>
<feature type="domain" description="Ig-like" evidence="4">
    <location>
        <begin position="13"/>
        <end position="101"/>
    </location>
</feature>
<dbReference type="PRINTS" id="PR00014">
    <property type="entry name" value="FNTYPEIII"/>
</dbReference>
<feature type="region of interest" description="Disordered" evidence="3">
    <location>
        <begin position="187"/>
        <end position="220"/>
    </location>
</feature>
<gene>
    <name evidence="6" type="ORF">GPUH_LOCUS2209</name>
</gene>
<feature type="domain" description="Ig-like" evidence="4">
    <location>
        <begin position="209"/>
        <end position="297"/>
    </location>
</feature>
<dbReference type="InterPro" id="IPR036179">
    <property type="entry name" value="Ig-like_dom_sf"/>
</dbReference>
<proteinExistence type="predicted"/>
<dbReference type="PROSITE" id="PS50853">
    <property type="entry name" value="FN3"/>
    <property type="match status" value="1"/>
</dbReference>
<protein>
    <submittedName>
        <fullName evidence="8">Immunoglobulin I-set domain protein</fullName>
    </submittedName>
</protein>
<reference evidence="8" key="1">
    <citation type="submission" date="2016-06" db="UniProtKB">
        <authorList>
            <consortium name="WormBaseParasite"/>
        </authorList>
    </citation>
    <scope>IDENTIFICATION</scope>
</reference>
<dbReference type="InterPro" id="IPR036116">
    <property type="entry name" value="FN3_sf"/>
</dbReference>
<dbReference type="CDD" id="cd00063">
    <property type="entry name" value="FN3"/>
    <property type="match status" value="1"/>
</dbReference>
<sequence length="334" mass="36624">MIFFKIIKILEKPKIEFDKTAIDSKAGEKLEIRADISGLPTPDCIWLKDGSKLTANGNTTITSKDGVASVVIKNADAGCSGVYKLMVENEFGKDEGEVTVQIKGVPSAPVGPLEVTDITDVSCKITWRPPEHDGNSKLLGYCVEKREAKKSTWAFVTRTTSTTAEISGLSDTTKYYFRVTAENAFGNGPAVDTKQPVQPKKSTAGEEKPKITKAPEDTVGKQGDKLTLRVEFTGKPAPEVRWYKDDELILPNENIDVAVTSTASALTIEKLDQQNSGDYRLVLQSKKTLVEHKFKVAVNSEPVIIDADKYSHEHLVFQKGENVTLQLNFSGQLS</sequence>
<feature type="compositionally biased region" description="Basic and acidic residues" evidence="3">
    <location>
        <begin position="203"/>
        <end position="220"/>
    </location>
</feature>
<dbReference type="SUPFAM" id="SSF48726">
    <property type="entry name" value="Immunoglobulin"/>
    <property type="match status" value="2"/>
</dbReference>
<dbReference type="InterPro" id="IPR007110">
    <property type="entry name" value="Ig-like_dom"/>
</dbReference>
<evidence type="ECO:0000313" key="7">
    <source>
        <dbReference type="Proteomes" id="UP000271098"/>
    </source>
</evidence>
<dbReference type="FunFam" id="2.60.40.10:FF:000031">
    <property type="entry name" value="Myosin-binding protein C, slow type"/>
    <property type="match status" value="2"/>
</dbReference>
<dbReference type="InterPro" id="IPR003961">
    <property type="entry name" value="FN3_dom"/>
</dbReference>
<evidence type="ECO:0000259" key="5">
    <source>
        <dbReference type="PROSITE" id="PS50853"/>
    </source>
</evidence>
<dbReference type="PANTHER" id="PTHR14340:SF9">
    <property type="entry name" value="FIBRONECTIN TYPE-III DOMAIN-CONTAINING PROTEIN"/>
    <property type="match status" value="1"/>
</dbReference>
<dbReference type="FunFam" id="2.60.40.10:FF:000003">
    <property type="entry name" value="Titin isoform E"/>
    <property type="match status" value="1"/>
</dbReference>
<evidence type="ECO:0000313" key="6">
    <source>
        <dbReference type="EMBL" id="VDK32820.1"/>
    </source>
</evidence>
<keyword evidence="1" id="KW-0677">Repeat</keyword>
<evidence type="ECO:0000259" key="4">
    <source>
        <dbReference type="PROSITE" id="PS50835"/>
    </source>
</evidence>
<name>A0A183D0G6_9BILA</name>